<keyword evidence="3" id="KW-0812">Transmembrane</keyword>
<dbReference type="InterPro" id="IPR021729">
    <property type="entry name" value="DUF3298"/>
</dbReference>
<dbReference type="eggNOG" id="ENOG502Z8Z7">
    <property type="taxonomic scope" value="Bacteria"/>
</dbReference>
<feature type="domain" description="DUF3298" evidence="4">
    <location>
        <begin position="222"/>
        <end position="305"/>
    </location>
</feature>
<keyword evidence="1" id="KW-0175">Coiled coil</keyword>
<dbReference type="PATRIC" id="fig|1235802.3.peg.3535"/>
<feature type="region of interest" description="Disordered" evidence="2">
    <location>
        <begin position="1"/>
        <end position="21"/>
    </location>
</feature>
<dbReference type="Pfam" id="PF11738">
    <property type="entry name" value="DUF3298"/>
    <property type="match status" value="1"/>
</dbReference>
<dbReference type="AlphaFoldDB" id="N2A423"/>
<keyword evidence="3" id="KW-1133">Transmembrane helix</keyword>
<dbReference type="Gene3D" id="3.90.640.20">
    <property type="entry name" value="Heat-shock cognate protein, ATPase"/>
    <property type="match status" value="1"/>
</dbReference>
<dbReference type="HOGENOM" id="CLU_049430_0_0_9"/>
<dbReference type="STRING" id="1235802.C823_03350"/>
<feature type="transmembrane region" description="Helical" evidence="3">
    <location>
        <begin position="64"/>
        <end position="82"/>
    </location>
</feature>
<evidence type="ECO:0000313" key="5">
    <source>
        <dbReference type="EMBL" id="EMZ24087.1"/>
    </source>
</evidence>
<dbReference type="Proteomes" id="UP000012589">
    <property type="component" value="Unassembled WGS sequence"/>
</dbReference>
<dbReference type="EMBL" id="AQFT01000100">
    <property type="protein sequence ID" value="EMZ24087.1"/>
    <property type="molecule type" value="Genomic_DNA"/>
</dbReference>
<accession>N2A423</accession>
<evidence type="ECO:0000256" key="1">
    <source>
        <dbReference type="SAM" id="Coils"/>
    </source>
</evidence>
<proteinExistence type="predicted"/>
<evidence type="ECO:0000313" key="6">
    <source>
        <dbReference type="Proteomes" id="UP000012589"/>
    </source>
</evidence>
<protein>
    <recommendedName>
        <fullName evidence="4">DUF3298 domain-containing protein</fullName>
    </recommendedName>
</protein>
<sequence length="314" mass="36183">MEQAGEDMIHFSERKESKDRLEEQLQRLKKEYHKPEMSKAQVEKLREKMNEACGEDGRQRRKAVVMKYTAAAAVFLAAFLILPNTSAAAANAMEQIPVLGRLIKAVTFRDYAYESERNMADIKVPELTLEEQAAKEQTKLRQTTEEINEEIRSITNELVEEFKKNLDYEGGYQDVMTDSEVLAQTEDYFTLQLKCYQGAGSGYAWNYYYTIDLHTGERLSLKDIFNEGADYITPISESIKQQMKAQMEADEDVYYWLNDEIEEWNFKSISDDTSFYLNEAGNVVIAFNEGDVAPMYMGALEFEIPANVLETIRK</sequence>
<feature type="coiled-coil region" evidence="1">
    <location>
        <begin position="126"/>
        <end position="157"/>
    </location>
</feature>
<keyword evidence="6" id="KW-1185">Reference proteome</keyword>
<keyword evidence="3" id="KW-0472">Membrane</keyword>
<evidence type="ECO:0000259" key="4">
    <source>
        <dbReference type="Pfam" id="PF11738"/>
    </source>
</evidence>
<dbReference type="InterPro" id="IPR037126">
    <property type="entry name" value="PdaC/RsiV-like_sf"/>
</dbReference>
<name>N2A423_9FIRM</name>
<organism evidence="5 6">
    <name type="scientific">Eubacterium plexicaudatum ASF492</name>
    <dbReference type="NCBI Taxonomy" id="1235802"/>
    <lineage>
        <taxon>Bacteria</taxon>
        <taxon>Bacillati</taxon>
        <taxon>Bacillota</taxon>
        <taxon>Clostridia</taxon>
        <taxon>Eubacteriales</taxon>
        <taxon>Eubacteriaceae</taxon>
        <taxon>Eubacterium</taxon>
    </lineage>
</organism>
<feature type="compositionally biased region" description="Basic and acidic residues" evidence="2">
    <location>
        <begin position="7"/>
        <end position="21"/>
    </location>
</feature>
<dbReference type="Gene3D" id="3.30.565.40">
    <property type="entry name" value="Fervidobacterium nodosum Rt17-B1 like"/>
    <property type="match status" value="1"/>
</dbReference>
<evidence type="ECO:0000256" key="2">
    <source>
        <dbReference type="SAM" id="MobiDB-lite"/>
    </source>
</evidence>
<reference evidence="5 6" key="1">
    <citation type="journal article" date="2014" name="Genome Announc.">
        <title>Draft genome sequences of the altered schaedler flora, a defined bacterial community from gnotobiotic mice.</title>
        <authorList>
            <person name="Wannemuehler M.J."/>
            <person name="Overstreet A.M."/>
            <person name="Ward D.V."/>
            <person name="Phillips G.J."/>
        </authorList>
    </citation>
    <scope>NUCLEOTIDE SEQUENCE [LARGE SCALE GENOMIC DNA]</scope>
    <source>
        <strain evidence="5 6">ASF492</strain>
    </source>
</reference>
<evidence type="ECO:0000256" key="3">
    <source>
        <dbReference type="SAM" id="Phobius"/>
    </source>
</evidence>
<gene>
    <name evidence="5" type="ORF">C823_03350</name>
</gene>
<comment type="caution">
    <text evidence="5">The sequence shown here is derived from an EMBL/GenBank/DDBJ whole genome shotgun (WGS) entry which is preliminary data.</text>
</comment>